<organism evidence="1 2">
    <name type="scientific">Subdoligranulum variabile</name>
    <dbReference type="NCBI Taxonomy" id="214851"/>
    <lineage>
        <taxon>Bacteria</taxon>
        <taxon>Bacillati</taxon>
        <taxon>Bacillota</taxon>
        <taxon>Clostridia</taxon>
        <taxon>Eubacteriales</taxon>
        <taxon>Oscillospiraceae</taxon>
        <taxon>Subdoligranulum</taxon>
    </lineage>
</organism>
<evidence type="ECO:0000313" key="2">
    <source>
        <dbReference type="Proteomes" id="UP000782880"/>
    </source>
</evidence>
<dbReference type="Proteomes" id="UP000782880">
    <property type="component" value="Unassembled WGS sequence"/>
</dbReference>
<dbReference type="EMBL" id="DYVE01000087">
    <property type="protein sequence ID" value="HJG27698.1"/>
    <property type="molecule type" value="Genomic_DNA"/>
</dbReference>
<accession>A0A921IKZ1</accession>
<proteinExistence type="predicted"/>
<name>A0A921IKZ1_9FIRM</name>
<sequence>MQIDYNTESPAPIVVQEIRYALALSIVKNLLENGVIDQENATKVTVALANLYGVNRRGI</sequence>
<reference evidence="1" key="1">
    <citation type="journal article" date="2021" name="PeerJ">
        <title>Extensive microbial diversity within the chicken gut microbiome revealed by metagenomics and culture.</title>
        <authorList>
            <person name="Gilroy R."/>
            <person name="Ravi A."/>
            <person name="Getino M."/>
            <person name="Pursley I."/>
            <person name="Horton D.L."/>
            <person name="Alikhan N.F."/>
            <person name="Baker D."/>
            <person name="Gharbi K."/>
            <person name="Hall N."/>
            <person name="Watson M."/>
            <person name="Adriaenssens E.M."/>
            <person name="Foster-Nyarko E."/>
            <person name="Jarju S."/>
            <person name="Secka A."/>
            <person name="Antonio M."/>
            <person name="Oren A."/>
            <person name="Chaudhuri R.R."/>
            <person name="La Ragione R."/>
            <person name="Hildebrand F."/>
            <person name="Pallen M.J."/>
        </authorList>
    </citation>
    <scope>NUCLEOTIDE SEQUENCE</scope>
    <source>
        <strain evidence="1">ChiBcec21-2208</strain>
    </source>
</reference>
<gene>
    <name evidence="1" type="ORF">K8V20_03510</name>
</gene>
<dbReference type="AlphaFoldDB" id="A0A921IKZ1"/>
<comment type="caution">
    <text evidence="1">The sequence shown here is derived from an EMBL/GenBank/DDBJ whole genome shotgun (WGS) entry which is preliminary data.</text>
</comment>
<evidence type="ECO:0000313" key="1">
    <source>
        <dbReference type="EMBL" id="HJG27698.1"/>
    </source>
</evidence>
<protein>
    <submittedName>
        <fullName evidence="1">Uncharacterized protein</fullName>
    </submittedName>
</protein>
<reference evidence="1" key="2">
    <citation type="submission" date="2021-09" db="EMBL/GenBank/DDBJ databases">
        <authorList>
            <person name="Gilroy R."/>
        </authorList>
    </citation>
    <scope>NUCLEOTIDE SEQUENCE</scope>
    <source>
        <strain evidence="1">ChiBcec21-2208</strain>
    </source>
</reference>